<accession>A0A061EFB0</accession>
<dbReference type="InParanoid" id="A0A061EFB0"/>
<dbReference type="Proteomes" id="UP000026915">
    <property type="component" value="Chromosome 4"/>
</dbReference>
<evidence type="ECO:0000313" key="2">
    <source>
        <dbReference type="Proteomes" id="UP000026915"/>
    </source>
</evidence>
<keyword evidence="2" id="KW-1185">Reference proteome</keyword>
<gene>
    <name evidence="1" type="ORF">TCM_017521</name>
</gene>
<protein>
    <submittedName>
        <fullName evidence="1">Uncharacterized protein</fullName>
    </submittedName>
</protein>
<dbReference type="Gramene" id="EOY03087">
    <property type="protein sequence ID" value="EOY03087"/>
    <property type="gene ID" value="TCM_017521"/>
</dbReference>
<name>A0A061EFB0_THECC</name>
<dbReference type="EMBL" id="CM001882">
    <property type="protein sequence ID" value="EOY03087.1"/>
    <property type="molecule type" value="Genomic_DNA"/>
</dbReference>
<sequence>MCDFLGFLVGFGICMKLIDVVRSTIVSLLEMGVVFFMFDAVISMSINDFQSSLLPFLAWGSYVSNVLPNTLKRLRTKPWALRNQPLGAYVKTQTWESVIDAQAQQASPLDPSKPQSS</sequence>
<evidence type="ECO:0000313" key="1">
    <source>
        <dbReference type="EMBL" id="EOY03087.1"/>
    </source>
</evidence>
<dbReference type="HOGENOM" id="CLU_2089192_0_0_1"/>
<proteinExistence type="predicted"/>
<reference evidence="1 2" key="1">
    <citation type="journal article" date="2013" name="Genome Biol.">
        <title>The genome sequence of the most widely cultivated cacao type and its use to identify candidate genes regulating pod color.</title>
        <authorList>
            <person name="Motamayor J.C."/>
            <person name="Mockaitis K."/>
            <person name="Schmutz J."/>
            <person name="Haiminen N."/>
            <person name="Iii D.L."/>
            <person name="Cornejo O."/>
            <person name="Findley S.D."/>
            <person name="Zheng P."/>
            <person name="Utro F."/>
            <person name="Royaert S."/>
            <person name="Saski C."/>
            <person name="Jenkins J."/>
            <person name="Podicheti R."/>
            <person name="Zhao M."/>
            <person name="Scheffler B.E."/>
            <person name="Stack J.C."/>
            <person name="Feltus F.A."/>
            <person name="Mustiga G.M."/>
            <person name="Amores F."/>
            <person name="Phillips W."/>
            <person name="Marelli J.P."/>
            <person name="May G.D."/>
            <person name="Shapiro H."/>
            <person name="Ma J."/>
            <person name="Bustamante C.D."/>
            <person name="Schnell R.J."/>
            <person name="Main D."/>
            <person name="Gilbert D."/>
            <person name="Parida L."/>
            <person name="Kuhn D.N."/>
        </authorList>
    </citation>
    <scope>NUCLEOTIDE SEQUENCE [LARGE SCALE GENOMIC DNA]</scope>
    <source>
        <strain evidence="2">cv. Matina 1-6</strain>
    </source>
</reference>
<dbReference type="AlphaFoldDB" id="A0A061EFB0"/>
<organism evidence="1 2">
    <name type="scientific">Theobroma cacao</name>
    <name type="common">Cacao</name>
    <name type="synonym">Cocoa</name>
    <dbReference type="NCBI Taxonomy" id="3641"/>
    <lineage>
        <taxon>Eukaryota</taxon>
        <taxon>Viridiplantae</taxon>
        <taxon>Streptophyta</taxon>
        <taxon>Embryophyta</taxon>
        <taxon>Tracheophyta</taxon>
        <taxon>Spermatophyta</taxon>
        <taxon>Magnoliopsida</taxon>
        <taxon>eudicotyledons</taxon>
        <taxon>Gunneridae</taxon>
        <taxon>Pentapetalae</taxon>
        <taxon>rosids</taxon>
        <taxon>malvids</taxon>
        <taxon>Malvales</taxon>
        <taxon>Malvaceae</taxon>
        <taxon>Byttnerioideae</taxon>
        <taxon>Theobroma</taxon>
    </lineage>
</organism>